<gene>
    <name evidence="1" type="ORF">SAMN05216233_10425</name>
</gene>
<evidence type="ECO:0000313" key="2">
    <source>
        <dbReference type="Proteomes" id="UP000198870"/>
    </source>
</evidence>
<dbReference type="AlphaFoldDB" id="A0A1G5D6K7"/>
<proteinExistence type="predicted"/>
<reference evidence="1 2" key="1">
    <citation type="submission" date="2016-10" db="EMBL/GenBank/DDBJ databases">
        <authorList>
            <person name="de Groot N.N."/>
        </authorList>
    </citation>
    <scope>NUCLEOTIDE SEQUENCE [LARGE SCALE GENOMIC DNA]</scope>
    <source>
        <strain evidence="1 2">AA1</strain>
    </source>
</reference>
<evidence type="ECO:0000313" key="1">
    <source>
        <dbReference type="EMBL" id="SCY10469.1"/>
    </source>
</evidence>
<dbReference type="InterPro" id="IPR009377">
    <property type="entry name" value="EutA"/>
</dbReference>
<dbReference type="Pfam" id="PF06277">
    <property type="entry name" value="EutA"/>
    <property type="match status" value="1"/>
</dbReference>
<dbReference type="EMBL" id="FMUX01000004">
    <property type="protein sequence ID" value="SCY10469.1"/>
    <property type="molecule type" value="Genomic_DNA"/>
</dbReference>
<organism evidence="1 2">
    <name type="scientific">Desulfoluna spongiiphila</name>
    <dbReference type="NCBI Taxonomy" id="419481"/>
    <lineage>
        <taxon>Bacteria</taxon>
        <taxon>Pseudomonadati</taxon>
        <taxon>Thermodesulfobacteriota</taxon>
        <taxon>Desulfobacteria</taxon>
        <taxon>Desulfobacterales</taxon>
        <taxon>Desulfolunaceae</taxon>
        <taxon>Desulfoluna</taxon>
    </lineage>
</organism>
<dbReference type="SUPFAM" id="SSF53067">
    <property type="entry name" value="Actin-like ATPase domain"/>
    <property type="match status" value="1"/>
</dbReference>
<accession>A0A1G5D6K7</accession>
<keyword evidence="1" id="KW-0456">Lyase</keyword>
<keyword evidence="2" id="KW-1185">Reference proteome</keyword>
<dbReference type="InterPro" id="IPR043129">
    <property type="entry name" value="ATPase_NBD"/>
</dbReference>
<sequence length="505" mass="53284">MSESSTISSLYSAHLSGAVDSSVAEVVTSVGIDIGTTTTQCVISRLTVKNTAPGTLVPRMEITDKEVIYRSDIHFTPITGDNLVDTDAVFRLINAEFTRAGISPSDIDTGAVIITGETAKKENARRISGEMAGYAGDFVVATAGGKLESVIAGRGSGASDYSRRHFLTVANIDIGGGTANIGVYRCGKVIDSCCINVGGHLLRVDPEGGQVVQVTEPMARVLDDLRLSLSPGALVDPQLVEIICRRMAEVVANALKTKKLAGLEDALMMTAPLRLDYEVDCVMISGGVADHAYTTAPCDTLKEIARYGDIGPMLGRQVRQVFKAEGMEMIRPTETIRATVIGAGAQTVDVSGSTIVVSDERLPMKNIPVVIPFGEGIPENPEEIADAVGRGVSSLYEAMDLEPLAIGIQGDGYLSYKKVQLLARGLLSGLAPLIRAGHPVVVVMEQDSGKVLGQSLRALNPGAQVICVDQIEVGEGDYIDIGRSIAGGTVVPVVIKTLVFETRQS</sequence>
<dbReference type="STRING" id="419481.SAMN05216233_10425"/>
<dbReference type="InterPro" id="IPR050696">
    <property type="entry name" value="FtsA/MreB"/>
</dbReference>
<protein>
    <submittedName>
        <fullName evidence="1">Reactivating factor of Adenosylcobalamin-dependent ethanolamine ammonia lyase</fullName>
    </submittedName>
</protein>
<dbReference type="Proteomes" id="UP000198870">
    <property type="component" value="Unassembled WGS sequence"/>
</dbReference>
<dbReference type="OrthoDB" id="1542at2"/>
<dbReference type="RefSeq" id="WP_092209699.1">
    <property type="nucleotide sequence ID" value="NZ_FMUX01000004.1"/>
</dbReference>
<dbReference type="PIRSF" id="PIRSF012293">
    <property type="entry name" value="EutA"/>
    <property type="match status" value="1"/>
</dbReference>
<dbReference type="PANTHER" id="PTHR32432:SF13">
    <property type="entry name" value="ETHANOLAMINE AMMONIA-LYASE REACTIVASE EUTA"/>
    <property type="match status" value="1"/>
</dbReference>
<name>A0A1G5D6K7_9BACT</name>
<dbReference type="PANTHER" id="PTHR32432">
    <property type="entry name" value="CELL DIVISION PROTEIN FTSA-RELATED"/>
    <property type="match status" value="1"/>
</dbReference>
<dbReference type="GO" id="GO:0016829">
    <property type="term" value="F:lyase activity"/>
    <property type="evidence" value="ECO:0007669"/>
    <property type="project" value="UniProtKB-KW"/>
</dbReference>